<gene>
    <name evidence="2" type="ORF">LX99_05118</name>
</gene>
<proteinExistence type="predicted"/>
<accession>A0A316GPS0</accession>
<dbReference type="AlphaFoldDB" id="A0A316GPS0"/>
<keyword evidence="3" id="KW-1185">Reference proteome</keyword>
<evidence type="ECO:0000313" key="3">
    <source>
        <dbReference type="Proteomes" id="UP000245678"/>
    </source>
</evidence>
<keyword evidence="1" id="KW-0732">Signal</keyword>
<feature type="signal peptide" evidence="1">
    <location>
        <begin position="1"/>
        <end position="35"/>
    </location>
</feature>
<dbReference type="EMBL" id="QGHA01000037">
    <property type="protein sequence ID" value="PWK63460.1"/>
    <property type="molecule type" value="Genomic_DNA"/>
</dbReference>
<comment type="caution">
    <text evidence="2">The sequence shown here is derived from an EMBL/GenBank/DDBJ whole genome shotgun (WGS) entry which is preliminary data.</text>
</comment>
<dbReference type="RefSeq" id="WP_170122797.1">
    <property type="nucleotide sequence ID" value="NZ_QGHA01000037.1"/>
</dbReference>
<dbReference type="Proteomes" id="UP000245678">
    <property type="component" value="Unassembled WGS sequence"/>
</dbReference>
<reference evidence="2 3" key="1">
    <citation type="submission" date="2018-05" db="EMBL/GenBank/DDBJ databases">
        <title>Genomic Encyclopedia of Archaeal and Bacterial Type Strains, Phase II (KMG-II): from individual species to whole genera.</title>
        <authorList>
            <person name="Goeker M."/>
        </authorList>
    </citation>
    <scope>NUCLEOTIDE SEQUENCE [LARGE SCALE GENOMIC DNA]</scope>
    <source>
        <strain evidence="2 3">DSM 19975</strain>
    </source>
</reference>
<organism evidence="2 3">
    <name type="scientific">Mucilaginibacter oryzae</name>
    <dbReference type="NCBI Taxonomy" id="468058"/>
    <lineage>
        <taxon>Bacteria</taxon>
        <taxon>Pseudomonadati</taxon>
        <taxon>Bacteroidota</taxon>
        <taxon>Sphingobacteriia</taxon>
        <taxon>Sphingobacteriales</taxon>
        <taxon>Sphingobacteriaceae</taxon>
        <taxon>Mucilaginibacter</taxon>
    </lineage>
</organism>
<protein>
    <submittedName>
        <fullName evidence="2">Uncharacterized protein</fullName>
    </submittedName>
</protein>
<feature type="chain" id="PRO_5016382501" evidence="1">
    <location>
        <begin position="36"/>
        <end position="58"/>
    </location>
</feature>
<sequence length="58" mass="7005">MESIKQKAENIAPKACVRFLFCFMLFAFSFQLTHAQSWDEWFTKRKRRSNTWNSKSLL</sequence>
<evidence type="ECO:0000313" key="2">
    <source>
        <dbReference type="EMBL" id="PWK63460.1"/>
    </source>
</evidence>
<name>A0A316GPS0_9SPHI</name>
<evidence type="ECO:0000256" key="1">
    <source>
        <dbReference type="SAM" id="SignalP"/>
    </source>
</evidence>